<evidence type="ECO:0000313" key="2">
    <source>
        <dbReference type="EMBL" id="GAW10591.1"/>
    </source>
</evidence>
<reference evidence="2 3" key="2">
    <citation type="submission" date="2017-02" db="EMBL/GenBank/DDBJ databases">
        <title>A genome survey and senescence transcriptome analysis in Lentinula edodes.</title>
        <authorList>
            <person name="Sakamoto Y."/>
            <person name="Nakade K."/>
            <person name="Sato S."/>
            <person name="Yoshida Y."/>
            <person name="Miyazaki K."/>
            <person name="Natsume S."/>
            <person name="Konno N."/>
        </authorList>
    </citation>
    <scope>NUCLEOTIDE SEQUENCE [LARGE SCALE GENOMIC DNA]</scope>
    <source>
        <strain evidence="2 3">NBRC 111202</strain>
    </source>
</reference>
<dbReference type="STRING" id="5353.A0A1Q3ETN4"/>
<name>A0A1Q3ETN4_LENED</name>
<evidence type="ECO:0000313" key="3">
    <source>
        <dbReference type="Proteomes" id="UP000188533"/>
    </source>
</evidence>
<keyword evidence="3" id="KW-1185">Reference proteome</keyword>
<reference evidence="2 3" key="1">
    <citation type="submission" date="2016-08" db="EMBL/GenBank/DDBJ databases">
        <authorList>
            <consortium name="Lentinula edodes genome sequencing consortium"/>
            <person name="Sakamoto Y."/>
            <person name="Nakade K."/>
            <person name="Sato S."/>
            <person name="Yoshida Y."/>
            <person name="Miyazaki K."/>
            <person name="Natsume S."/>
            <person name="Konno N."/>
        </authorList>
    </citation>
    <scope>NUCLEOTIDE SEQUENCE [LARGE SCALE GENOMIC DNA]</scope>
    <source>
        <strain evidence="2 3">NBRC 111202</strain>
    </source>
</reference>
<dbReference type="AlphaFoldDB" id="A0A1Q3ETN4"/>
<sequence>MNKPEVFKRKDSAEARRFLAQFQNWASEQPDLTKSQAKLIKSALGFFTESAGDWATPHLLHFSAENPPFGGNWDTFLKEFRQHFESVDPGMEACNAIKYLKQGKAQTVEEFTQKFKDIGDQTGMSDIDLQERFFMALLPEIQQHLIIVNIAQGIAPTLKEAIKRAVLVDTFLHDPTMTGHM</sequence>
<evidence type="ECO:0000259" key="1">
    <source>
        <dbReference type="Pfam" id="PF03732"/>
    </source>
</evidence>
<protein>
    <submittedName>
        <fullName evidence="2">Gag protein</fullName>
    </submittedName>
</protein>
<dbReference type="Proteomes" id="UP000188533">
    <property type="component" value="Unassembled WGS sequence"/>
</dbReference>
<proteinExistence type="predicted"/>
<gene>
    <name evidence="2" type="ORF">LENED_012876</name>
</gene>
<organism evidence="2 3">
    <name type="scientific">Lentinula edodes</name>
    <name type="common">Shiitake mushroom</name>
    <name type="synonym">Lentinus edodes</name>
    <dbReference type="NCBI Taxonomy" id="5353"/>
    <lineage>
        <taxon>Eukaryota</taxon>
        <taxon>Fungi</taxon>
        <taxon>Dikarya</taxon>
        <taxon>Basidiomycota</taxon>
        <taxon>Agaricomycotina</taxon>
        <taxon>Agaricomycetes</taxon>
        <taxon>Agaricomycetidae</taxon>
        <taxon>Agaricales</taxon>
        <taxon>Marasmiineae</taxon>
        <taxon>Omphalotaceae</taxon>
        <taxon>Lentinula</taxon>
    </lineage>
</organism>
<dbReference type="InterPro" id="IPR005162">
    <property type="entry name" value="Retrotrans_gag_dom"/>
</dbReference>
<comment type="caution">
    <text evidence="2">The sequence shown here is derived from an EMBL/GenBank/DDBJ whole genome shotgun (WGS) entry which is preliminary data.</text>
</comment>
<feature type="domain" description="Retrotransposon gag" evidence="1">
    <location>
        <begin position="47"/>
        <end position="137"/>
    </location>
</feature>
<dbReference type="Pfam" id="PF03732">
    <property type="entry name" value="Retrotrans_gag"/>
    <property type="match status" value="1"/>
</dbReference>
<accession>A0A1Q3ETN4</accession>
<dbReference type="EMBL" id="BDGU01001902">
    <property type="protein sequence ID" value="GAW10591.1"/>
    <property type="molecule type" value="Genomic_DNA"/>
</dbReference>